<keyword evidence="4" id="KW-0808">Transferase</keyword>
<protein>
    <recommendedName>
        <fullName evidence="3">HECT-type E3 ubiquitin transferase</fullName>
        <ecNumber evidence="3">2.3.2.26</ecNumber>
    </recommendedName>
</protein>
<dbReference type="Proteomes" id="UP001363151">
    <property type="component" value="Unassembled WGS sequence"/>
</dbReference>
<evidence type="ECO:0000256" key="1">
    <source>
        <dbReference type="ARBA" id="ARBA00000885"/>
    </source>
</evidence>
<dbReference type="EC" id="2.3.2.26" evidence="3"/>
<dbReference type="GO" id="GO:0016874">
    <property type="term" value="F:ligase activity"/>
    <property type="evidence" value="ECO:0007669"/>
    <property type="project" value="UniProtKB-KW"/>
</dbReference>
<sequence>MGCGRSRDVEAARDAPSEPPPLPDLAPMAELEALLAEAVRLGMLDRRGGAETRQRVVDGELALDAVRNTWREILGFDDAPLTGDEVEVSIRREHPVFEGARPRSGSLVASAHDDLTSASDDDASDGDVAADGGEALLKNDVRRLSFLRNLTSRGRVQWDGTELAPPGEDGWVPYAVLSCGKFGLGVFRPDDAGRPAAGAPRLQVGDAFLGRPPSDDDAPMVAVRVATASGDVEGLLGVLKAACQSLAVPWEDGHIQVILRRETAAQDALDLAAALPARDFWKTWRFDIADEPGMDAGGLARECWALIAAGVLDPESKYWRFAVRFAATDNVTLQIRPPRDPAAFSPEDAKHYRVAGRLVAKALFDGQTIPAHLNRPMLKHLLAMPVTFSDLEYVDALLYRSCRHVADSADAEALCLTFSYRDRDCARAVDLGPGGADRDVDASNKDEYVARLFKFAMLDVVSKPLGKFLKGFYEVLPLAALNAAAFDPGDLELAIAGLDDVDVGDWRAHTEYSQGYDDDDPAVANFWSFVAGLPDEKRAKLLQFVTGTSRLPAGGFANLQGRDGVTKGFELRRRPGGDKAFPVAHTCFNRLDLPAYSDVAVLARILSAILEGDVLGFSGD</sequence>
<dbReference type="PANTHER" id="PTHR11254">
    <property type="entry name" value="HECT DOMAIN UBIQUITIN-PROTEIN LIGASE"/>
    <property type="match status" value="1"/>
</dbReference>
<dbReference type="Gene3D" id="3.30.2160.10">
    <property type="entry name" value="Hect, E3 ligase catalytic domain"/>
    <property type="match status" value="1"/>
</dbReference>
<feature type="active site" description="Glycyl thioester intermediate" evidence="6">
    <location>
        <position position="587"/>
    </location>
</feature>
<dbReference type="SUPFAM" id="SSF56204">
    <property type="entry name" value="Hect, E3 ligase catalytic domain"/>
    <property type="match status" value="1"/>
</dbReference>
<evidence type="ECO:0000256" key="3">
    <source>
        <dbReference type="ARBA" id="ARBA00012485"/>
    </source>
</evidence>
<name>A0ABR1GFM1_AURAN</name>
<evidence type="ECO:0000259" key="8">
    <source>
        <dbReference type="PROSITE" id="PS50237"/>
    </source>
</evidence>
<evidence type="ECO:0000256" key="6">
    <source>
        <dbReference type="PROSITE-ProRule" id="PRU00104"/>
    </source>
</evidence>
<feature type="compositionally biased region" description="Basic and acidic residues" evidence="7">
    <location>
        <begin position="1"/>
        <end position="16"/>
    </location>
</feature>
<gene>
    <name evidence="9" type="ORF">SO694_00010464</name>
</gene>
<reference evidence="9 10" key="1">
    <citation type="submission" date="2024-03" db="EMBL/GenBank/DDBJ databases">
        <title>Aureococcus anophagefferens CCMP1851 and Kratosvirus quantuckense: Draft genome of a second virus-susceptible host strain in the model system.</title>
        <authorList>
            <person name="Chase E."/>
            <person name="Truchon A.R."/>
            <person name="Schepens W."/>
            <person name="Wilhelm S.W."/>
        </authorList>
    </citation>
    <scope>NUCLEOTIDE SEQUENCE [LARGE SCALE GENOMIC DNA]</scope>
    <source>
        <strain evidence="9 10">CCMP1851</strain>
    </source>
</reference>
<feature type="region of interest" description="Disordered" evidence="7">
    <location>
        <begin position="1"/>
        <end position="26"/>
    </location>
</feature>
<dbReference type="InterPro" id="IPR035983">
    <property type="entry name" value="Hect_E3_ubiquitin_ligase"/>
</dbReference>
<dbReference type="InterPro" id="IPR050409">
    <property type="entry name" value="E3_ubiq-protein_ligase"/>
</dbReference>
<proteinExistence type="predicted"/>
<keyword evidence="5 6" id="KW-0833">Ubl conjugation pathway</keyword>
<dbReference type="PANTHER" id="PTHR11254:SF440">
    <property type="entry name" value="E3 UBIQUITIN-PROTEIN LIGASE NEDD-4"/>
    <property type="match status" value="1"/>
</dbReference>
<comment type="pathway">
    <text evidence="2">Protein modification; protein ubiquitination.</text>
</comment>
<evidence type="ECO:0000313" key="9">
    <source>
        <dbReference type="EMBL" id="KAK7254695.1"/>
    </source>
</evidence>
<dbReference type="InterPro" id="IPR000569">
    <property type="entry name" value="HECT_dom"/>
</dbReference>
<evidence type="ECO:0000256" key="7">
    <source>
        <dbReference type="SAM" id="MobiDB-lite"/>
    </source>
</evidence>
<evidence type="ECO:0000313" key="10">
    <source>
        <dbReference type="Proteomes" id="UP001363151"/>
    </source>
</evidence>
<dbReference type="SMART" id="SM00119">
    <property type="entry name" value="HECTc"/>
    <property type="match status" value="1"/>
</dbReference>
<dbReference type="Gene3D" id="3.90.1750.10">
    <property type="entry name" value="Hect, E3 ligase catalytic domains"/>
    <property type="match status" value="1"/>
</dbReference>
<dbReference type="PROSITE" id="PS50237">
    <property type="entry name" value="HECT"/>
    <property type="match status" value="1"/>
</dbReference>
<keyword evidence="10" id="KW-1185">Reference proteome</keyword>
<evidence type="ECO:0000256" key="5">
    <source>
        <dbReference type="ARBA" id="ARBA00022786"/>
    </source>
</evidence>
<keyword evidence="9" id="KW-0436">Ligase</keyword>
<accession>A0ABR1GFM1</accession>
<dbReference type="Gene3D" id="3.30.2410.10">
    <property type="entry name" value="Hect, E3 ligase catalytic domain"/>
    <property type="match status" value="1"/>
</dbReference>
<comment type="catalytic activity">
    <reaction evidence="1">
        <text>S-ubiquitinyl-[E2 ubiquitin-conjugating enzyme]-L-cysteine + [acceptor protein]-L-lysine = [E2 ubiquitin-conjugating enzyme]-L-cysteine + N(6)-ubiquitinyl-[acceptor protein]-L-lysine.</text>
        <dbReference type="EC" id="2.3.2.26"/>
    </reaction>
</comment>
<evidence type="ECO:0000256" key="4">
    <source>
        <dbReference type="ARBA" id="ARBA00022679"/>
    </source>
</evidence>
<comment type="caution">
    <text evidence="9">The sequence shown here is derived from an EMBL/GenBank/DDBJ whole genome shotgun (WGS) entry which is preliminary data.</text>
</comment>
<dbReference type="Pfam" id="PF00632">
    <property type="entry name" value="HECT"/>
    <property type="match status" value="1"/>
</dbReference>
<dbReference type="EMBL" id="JBBJCI010000023">
    <property type="protein sequence ID" value="KAK7254695.1"/>
    <property type="molecule type" value="Genomic_DNA"/>
</dbReference>
<organism evidence="9 10">
    <name type="scientific">Aureococcus anophagefferens</name>
    <name type="common">Harmful bloom alga</name>
    <dbReference type="NCBI Taxonomy" id="44056"/>
    <lineage>
        <taxon>Eukaryota</taxon>
        <taxon>Sar</taxon>
        <taxon>Stramenopiles</taxon>
        <taxon>Ochrophyta</taxon>
        <taxon>Pelagophyceae</taxon>
        <taxon>Pelagomonadales</taxon>
        <taxon>Pelagomonadaceae</taxon>
        <taxon>Aureococcus</taxon>
    </lineage>
</organism>
<feature type="domain" description="HECT" evidence="8">
    <location>
        <begin position="285"/>
        <end position="620"/>
    </location>
</feature>
<evidence type="ECO:0000256" key="2">
    <source>
        <dbReference type="ARBA" id="ARBA00004906"/>
    </source>
</evidence>